<proteinExistence type="predicted"/>
<reference evidence="1" key="1">
    <citation type="journal article" date="2015" name="Nature">
        <title>Complex archaea that bridge the gap between prokaryotes and eukaryotes.</title>
        <authorList>
            <person name="Spang A."/>
            <person name="Saw J.H."/>
            <person name="Jorgensen S.L."/>
            <person name="Zaremba-Niedzwiedzka K."/>
            <person name="Martijn J."/>
            <person name="Lind A.E."/>
            <person name="van Eijk R."/>
            <person name="Schleper C."/>
            <person name="Guy L."/>
            <person name="Ettema T.J."/>
        </authorList>
    </citation>
    <scope>NUCLEOTIDE SEQUENCE</scope>
</reference>
<evidence type="ECO:0000313" key="1">
    <source>
        <dbReference type="EMBL" id="KKK84290.1"/>
    </source>
</evidence>
<protein>
    <submittedName>
        <fullName evidence="1">Uncharacterized protein</fullName>
    </submittedName>
</protein>
<name>A0A0F8ZEB7_9ZZZZ</name>
<dbReference type="EMBL" id="LAZR01051847">
    <property type="protein sequence ID" value="KKK84290.1"/>
    <property type="molecule type" value="Genomic_DNA"/>
</dbReference>
<gene>
    <name evidence="1" type="ORF">LCGC14_2784850</name>
</gene>
<dbReference type="AlphaFoldDB" id="A0A0F8ZEB7"/>
<accession>A0A0F8ZEB7</accession>
<sequence>MNKKRSAAVAKRRADMPKTYRGIYDRCTKGRSRKAAMQSFCLECMGWQRKEVALCTSLECPLYGFRE</sequence>
<comment type="caution">
    <text evidence="1">The sequence shown here is derived from an EMBL/GenBank/DDBJ whole genome shotgun (WGS) entry which is preliminary data.</text>
</comment>
<organism evidence="1">
    <name type="scientific">marine sediment metagenome</name>
    <dbReference type="NCBI Taxonomy" id="412755"/>
    <lineage>
        <taxon>unclassified sequences</taxon>
        <taxon>metagenomes</taxon>
        <taxon>ecological metagenomes</taxon>
    </lineage>
</organism>